<dbReference type="RefSeq" id="WP_283768600.1">
    <property type="nucleotide sequence ID" value="NZ_JAQOSO010000102.1"/>
</dbReference>
<dbReference type="EMBL" id="JAQOSO010000102">
    <property type="protein sequence ID" value="MDJ1176314.1"/>
    <property type="molecule type" value="Genomic_DNA"/>
</dbReference>
<evidence type="ECO:0000313" key="4">
    <source>
        <dbReference type="Proteomes" id="UP001235849"/>
    </source>
</evidence>
<evidence type="ECO:0000259" key="2">
    <source>
        <dbReference type="Pfam" id="PF09968"/>
    </source>
</evidence>
<evidence type="ECO:0000256" key="1">
    <source>
        <dbReference type="SAM" id="MobiDB-lite"/>
    </source>
</evidence>
<name>A0ABT7BCL4_9CYAN</name>
<dbReference type="Proteomes" id="UP001235849">
    <property type="component" value="Unassembled WGS sequence"/>
</dbReference>
<proteinExistence type="predicted"/>
<evidence type="ECO:0000313" key="3">
    <source>
        <dbReference type="EMBL" id="MDJ1176314.1"/>
    </source>
</evidence>
<organism evidence="3 4">
    <name type="scientific">Roseofilum capinflatum BLCC-M114</name>
    <dbReference type="NCBI Taxonomy" id="3022440"/>
    <lineage>
        <taxon>Bacteria</taxon>
        <taxon>Bacillati</taxon>
        <taxon>Cyanobacteriota</taxon>
        <taxon>Cyanophyceae</taxon>
        <taxon>Desertifilales</taxon>
        <taxon>Desertifilaceae</taxon>
        <taxon>Roseofilum</taxon>
        <taxon>Roseofilum capinflatum</taxon>
    </lineage>
</organism>
<dbReference type="Gene3D" id="1.20.1260.10">
    <property type="match status" value="1"/>
</dbReference>
<feature type="compositionally biased region" description="Basic residues" evidence="1">
    <location>
        <begin position="185"/>
        <end position="207"/>
    </location>
</feature>
<protein>
    <submittedName>
        <fullName evidence="3">DUF2202 domain-containing protein</fullName>
    </submittedName>
</protein>
<feature type="domain" description="DUF2202" evidence="2">
    <location>
        <begin position="17"/>
        <end position="179"/>
    </location>
</feature>
<accession>A0ABT7BCL4</accession>
<feature type="region of interest" description="Disordered" evidence="1">
    <location>
        <begin position="181"/>
        <end position="207"/>
    </location>
</feature>
<dbReference type="InterPro" id="IPR019243">
    <property type="entry name" value="DUF2202"/>
</dbReference>
<comment type="caution">
    <text evidence="3">The sequence shown here is derived from an EMBL/GenBank/DDBJ whole genome shotgun (WGS) entry which is preliminary data.</text>
</comment>
<dbReference type="CDD" id="cd01048">
    <property type="entry name" value="Ferritin_like_AB2"/>
    <property type="match status" value="1"/>
</dbReference>
<keyword evidence="4" id="KW-1185">Reference proteome</keyword>
<reference evidence="3 4" key="1">
    <citation type="submission" date="2023-01" db="EMBL/GenBank/DDBJ databases">
        <title>Novel diversity within Roseofilum (Cyanobacteria; Desertifilaceae) from marine benthic mats with descriptions of four novel species.</title>
        <authorList>
            <person name="Wang Y."/>
            <person name="Berthold D.E."/>
            <person name="Hu J."/>
            <person name="Lefler F.W."/>
            <person name="Laughinghouse H.D. IV."/>
        </authorList>
    </citation>
    <scope>NUCLEOTIDE SEQUENCE [LARGE SCALE GENOMIC DNA]</scope>
    <source>
        <strain evidence="3 4">BLCC-M114</strain>
    </source>
</reference>
<dbReference type="InterPro" id="IPR009078">
    <property type="entry name" value="Ferritin-like_SF"/>
</dbReference>
<dbReference type="SUPFAM" id="SSF47240">
    <property type="entry name" value="Ferritin-like"/>
    <property type="match status" value="1"/>
</dbReference>
<dbReference type="Pfam" id="PF09968">
    <property type="entry name" value="DUF2202"/>
    <property type="match status" value="1"/>
</dbReference>
<sequence length="228" mass="26217">MMYSNPYLTLNALHVSEAEGLLYMREEEKLAHEIYRTLYTHWQLPIFDNIAQSETRHMAAVLRLLNRYGLQDPIANNHPGVFTNPDLQHLYDSLLKTGHNSLADALKVGAKIEELDIVDLEEKIEQTQNPDIQRVYRNLVRGSRNHLRSFVSVLSRQTGETYQPQHLLLDQYNAIIHSAHERGGQGRHQRNQGRKGHRGGYGWGRRRRCGNAGRHGYSYSAFPPSPIN</sequence>
<gene>
    <name evidence="3" type="ORF">PMG25_19705</name>
</gene>
<dbReference type="InterPro" id="IPR012347">
    <property type="entry name" value="Ferritin-like"/>
</dbReference>